<proteinExistence type="inferred from homology"/>
<dbReference type="NCBIfam" id="TIGR02928">
    <property type="entry name" value="orc1/cdc6 family replication initiation protein"/>
    <property type="match status" value="1"/>
</dbReference>
<dbReference type="Gene3D" id="1.10.10.10">
    <property type="entry name" value="Winged helix-like DNA-binding domain superfamily/Winged helix DNA-binding domain"/>
    <property type="match status" value="1"/>
</dbReference>
<sequence length="389" mass="43533">MSLNIGMLKHASGGIIRDEDSFSESFVPERLPHREKELELLESAMVSKSGRIAGNAYIMGKPGLGKTALSLRFAINISKEISIKYLHVNCRKYRTSSLVLHKIMKGLSSGLPERGLSLQEALMAFEELIKDKNILIILDEIGYLRDGGDLLYSLFRISEGSGARPPAIILISREWTPDYLLDRSISSFITIRIALEPYTKEEIMDILRYRAEIGLFSGSYDDDILSMIAEIAARGGDARLALSMLYQSAMFAEANKSDRITPEHVRMAISMDQPLTDRRALMSLELHEKVLLLAISNLLEKSSDAWIPMGKVEEEYRMLCEMYGIPPFKHTALWRRIKSLDKAGFITTRRSGKGVKGQTTLISLEGAPSSSISSELKKDLSILLKVKED</sequence>
<gene>
    <name evidence="8" type="ORF">D6D85_13330</name>
    <name evidence="9" type="ORF">EF810_06765</name>
</gene>
<evidence type="ECO:0000256" key="2">
    <source>
        <dbReference type="ARBA" id="ARBA00022705"/>
    </source>
</evidence>
<dbReference type="InterPro" id="IPR050311">
    <property type="entry name" value="ORC1/CDC6"/>
</dbReference>
<dbReference type="InterPro" id="IPR036388">
    <property type="entry name" value="WH-like_DNA-bd_sf"/>
</dbReference>
<dbReference type="SUPFAM" id="SSF46785">
    <property type="entry name" value="Winged helix' DNA-binding domain"/>
    <property type="match status" value="1"/>
</dbReference>
<dbReference type="InterPro" id="IPR003593">
    <property type="entry name" value="AAA+_ATPase"/>
</dbReference>
<evidence type="ECO:0000256" key="1">
    <source>
        <dbReference type="ARBA" id="ARBA00006184"/>
    </source>
</evidence>
<evidence type="ECO:0000256" key="4">
    <source>
        <dbReference type="ARBA" id="ARBA00022840"/>
    </source>
</evidence>
<keyword evidence="10" id="KW-1185">Reference proteome</keyword>
<evidence type="ECO:0000313" key="9">
    <source>
        <dbReference type="EMBL" id="RZN59434.1"/>
    </source>
</evidence>
<dbReference type="OrthoDB" id="195574at2157"/>
<dbReference type="Gene3D" id="3.40.50.300">
    <property type="entry name" value="P-loop containing nucleotide triphosphate hydrolases"/>
    <property type="match status" value="1"/>
</dbReference>
<dbReference type="PANTHER" id="PTHR10763">
    <property type="entry name" value="CELL DIVISION CONTROL PROTEIN 6-RELATED"/>
    <property type="match status" value="1"/>
</dbReference>
<dbReference type="InterPro" id="IPR055237">
    <property type="entry name" value="Cdc6_lid"/>
</dbReference>
<keyword evidence="2 5" id="KW-0235">DNA replication</keyword>
<comment type="caution">
    <text evidence="8">The sequence shown here is derived from an EMBL/GenBank/DDBJ whole genome shotgun (WGS) entry which is preliminary data.</text>
</comment>
<dbReference type="InterPro" id="IPR027417">
    <property type="entry name" value="P-loop_NTPase"/>
</dbReference>
<dbReference type="Gene3D" id="1.10.8.60">
    <property type="match status" value="1"/>
</dbReference>
<dbReference type="AlphaFoldDB" id="A0A429GFN8"/>
<evidence type="ECO:0000259" key="6">
    <source>
        <dbReference type="SMART" id="SM00382"/>
    </source>
</evidence>
<name>A0A429GFN8_9CREN</name>
<dbReference type="Pfam" id="PF13401">
    <property type="entry name" value="AAA_22"/>
    <property type="match status" value="1"/>
</dbReference>
<dbReference type="Proteomes" id="UP000316217">
    <property type="component" value="Unassembled WGS sequence"/>
</dbReference>
<evidence type="ECO:0000313" key="8">
    <source>
        <dbReference type="EMBL" id="RSN72603.1"/>
    </source>
</evidence>
<dbReference type="InterPro" id="IPR049945">
    <property type="entry name" value="AAA_22"/>
</dbReference>
<dbReference type="InterPro" id="IPR014277">
    <property type="entry name" value="Orc1/Cdc6_arc"/>
</dbReference>
<dbReference type="PANTHER" id="PTHR10763:SF26">
    <property type="entry name" value="CELL DIVISION CONTROL PROTEIN 6 HOMOLOG"/>
    <property type="match status" value="1"/>
</dbReference>
<dbReference type="GO" id="GO:0006260">
    <property type="term" value="P:DNA replication"/>
    <property type="evidence" value="ECO:0007669"/>
    <property type="project" value="UniProtKB-UniRule"/>
</dbReference>
<feature type="binding site" evidence="5">
    <location>
        <position position="198"/>
    </location>
    <ligand>
        <name>ATP</name>
        <dbReference type="ChEBI" id="CHEBI:30616"/>
    </ligand>
</feature>
<keyword evidence="4 5" id="KW-0067">ATP-binding</keyword>
<evidence type="ECO:0000259" key="7">
    <source>
        <dbReference type="SMART" id="SM01074"/>
    </source>
</evidence>
<protein>
    <recommendedName>
        <fullName evidence="5">ORC1-type DNA replication protein</fullName>
    </recommendedName>
</protein>
<feature type="binding site" evidence="5">
    <location>
        <position position="210"/>
    </location>
    <ligand>
        <name>ATP</name>
        <dbReference type="ChEBI" id="CHEBI:30616"/>
    </ligand>
</feature>
<keyword evidence="3 5" id="KW-0547">Nucleotide-binding</keyword>
<evidence type="ECO:0000313" key="11">
    <source>
        <dbReference type="Proteomes" id="UP000316217"/>
    </source>
</evidence>
<evidence type="ECO:0000313" key="10">
    <source>
        <dbReference type="Proteomes" id="UP000277582"/>
    </source>
</evidence>
<dbReference type="RefSeq" id="WP_125672441.1">
    <property type="nucleotide sequence ID" value="NZ_RCOS01000146.1"/>
</dbReference>
<dbReference type="EMBL" id="RCOS01000146">
    <property type="protein sequence ID" value="RSN72603.1"/>
    <property type="molecule type" value="Genomic_DNA"/>
</dbReference>
<dbReference type="InterPro" id="IPR015163">
    <property type="entry name" value="Cdc6_C"/>
</dbReference>
<reference evidence="8 10" key="1">
    <citation type="submission" date="2018-10" db="EMBL/GenBank/DDBJ databases">
        <title>Co-occurring genomic capacity for anaerobic methane metabolism and dissimilatory sulfite reduction discovered in the Korarchaeota.</title>
        <authorList>
            <person name="Mckay L.J."/>
            <person name="Dlakic M."/>
            <person name="Fields M.W."/>
            <person name="Delmont T.O."/>
            <person name="Eren A.M."/>
            <person name="Jay Z.J."/>
            <person name="Klingelsmith K.B."/>
            <person name="Rusch D.B."/>
            <person name="Inskeep W.P."/>
        </authorList>
    </citation>
    <scope>NUCLEOTIDE SEQUENCE [LARGE SCALE GENOMIC DNA]</scope>
    <source>
        <strain evidence="8 10">MDKW</strain>
    </source>
</reference>
<dbReference type="SMART" id="SM00382">
    <property type="entry name" value="AAA"/>
    <property type="match status" value="1"/>
</dbReference>
<comment type="caution">
    <text evidence="5">Lacks conserved residue(s) required for the propagation of feature annotation.</text>
</comment>
<dbReference type="InterPro" id="IPR036390">
    <property type="entry name" value="WH_DNA-bd_sf"/>
</dbReference>
<dbReference type="GO" id="GO:0005524">
    <property type="term" value="F:ATP binding"/>
    <property type="evidence" value="ECO:0007669"/>
    <property type="project" value="UniProtKB-UniRule"/>
</dbReference>
<accession>A0A429GFN8</accession>
<evidence type="ECO:0000256" key="5">
    <source>
        <dbReference type="HAMAP-Rule" id="MF_01407"/>
    </source>
</evidence>
<comment type="similarity">
    <text evidence="1 5">Belongs to the CDC6/cdc18 family.</text>
</comment>
<dbReference type="GO" id="GO:0016887">
    <property type="term" value="F:ATP hydrolysis activity"/>
    <property type="evidence" value="ECO:0007669"/>
    <property type="project" value="InterPro"/>
</dbReference>
<dbReference type="Pfam" id="PF09079">
    <property type="entry name" value="WHD_Cdc6"/>
    <property type="match status" value="1"/>
</dbReference>
<feature type="domain" description="AAA+ ATPase" evidence="6">
    <location>
        <begin position="52"/>
        <end position="210"/>
    </location>
</feature>
<evidence type="ECO:0000256" key="3">
    <source>
        <dbReference type="ARBA" id="ARBA00022741"/>
    </source>
</evidence>
<dbReference type="HAMAP" id="MF_01407">
    <property type="entry name" value="ORC1_type_DNA_replic_protein"/>
    <property type="match status" value="1"/>
</dbReference>
<dbReference type="CDD" id="cd08768">
    <property type="entry name" value="Cdc6_C"/>
    <property type="match status" value="1"/>
</dbReference>
<dbReference type="SUPFAM" id="SSF52540">
    <property type="entry name" value="P-loop containing nucleoside triphosphate hydrolases"/>
    <property type="match status" value="1"/>
</dbReference>
<reference evidence="9 11" key="2">
    <citation type="journal article" date="2019" name="Nat. Microbiol.">
        <title>Wide diversity of methane and short-chain alkane metabolisms in uncultured archaea.</title>
        <authorList>
            <person name="Borrel G."/>
            <person name="Adam P.S."/>
            <person name="McKay L.J."/>
            <person name="Chen L.X."/>
            <person name="Sierra-Garcia I.N."/>
            <person name="Sieber C.M."/>
            <person name="Letourneur Q."/>
            <person name="Ghozlane A."/>
            <person name="Andersen G.L."/>
            <person name="Li W.J."/>
            <person name="Hallam S.J."/>
            <person name="Muyzer G."/>
            <person name="de Oliveira V.M."/>
            <person name="Inskeep W.P."/>
            <person name="Banfield J.F."/>
            <person name="Gribaldo S."/>
        </authorList>
    </citation>
    <scope>NUCLEOTIDE SEQUENCE [LARGE SCALE GENOMIC DNA]</scope>
    <source>
        <strain evidence="9">NM4</strain>
    </source>
</reference>
<dbReference type="SMART" id="SM01074">
    <property type="entry name" value="Cdc6_C"/>
    <property type="match status" value="1"/>
</dbReference>
<dbReference type="Pfam" id="PF22703">
    <property type="entry name" value="Cdc6_lid"/>
    <property type="match status" value="1"/>
</dbReference>
<dbReference type="CDD" id="cd18139">
    <property type="entry name" value="HLD_clamp_RarA"/>
    <property type="match status" value="1"/>
</dbReference>
<dbReference type="Proteomes" id="UP000277582">
    <property type="component" value="Unassembled WGS sequence"/>
</dbReference>
<organism evidence="8 10">
    <name type="scientific">Candidatus Methanodesulfokora washburnensis</name>
    <dbReference type="NCBI Taxonomy" id="2478471"/>
    <lineage>
        <taxon>Archaea</taxon>
        <taxon>Thermoproteota</taxon>
        <taxon>Candidatus Korarchaeia</taxon>
        <taxon>Candidatus Korarchaeia incertae sedis</taxon>
        <taxon>Candidatus Methanodesulfokora</taxon>
    </lineage>
</organism>
<comment type="function">
    <text evidence="5">Involved in regulation of DNA replication.</text>
</comment>
<feature type="domain" description="Cdc6 C-terminal" evidence="7">
    <location>
        <begin position="292"/>
        <end position="376"/>
    </location>
</feature>
<dbReference type="EMBL" id="RXII01000105">
    <property type="protein sequence ID" value="RZN59434.1"/>
    <property type="molecule type" value="Genomic_DNA"/>
</dbReference>